<dbReference type="AlphaFoldDB" id="A0A7X4W9D8"/>
<protein>
    <submittedName>
        <fullName evidence="1">Uncharacterized protein</fullName>
    </submittedName>
</protein>
<organism evidence="1 2">
    <name type="scientific">Photobacterium halotolerans</name>
    <dbReference type="NCBI Taxonomy" id="265726"/>
    <lineage>
        <taxon>Bacteria</taxon>
        <taxon>Pseudomonadati</taxon>
        <taxon>Pseudomonadota</taxon>
        <taxon>Gammaproteobacteria</taxon>
        <taxon>Vibrionales</taxon>
        <taxon>Vibrionaceae</taxon>
        <taxon>Photobacterium</taxon>
    </lineage>
</organism>
<proteinExistence type="predicted"/>
<sequence>MNIREQLANEVEQEFRNNLNNPTGSEAGIRLLRVWMDNVNQKIDELGSQSTQTHSMS</sequence>
<evidence type="ECO:0000313" key="1">
    <source>
        <dbReference type="EMBL" id="NAW64528.1"/>
    </source>
</evidence>
<gene>
    <name evidence="1" type="ORF">CAG72_04790</name>
</gene>
<reference evidence="1 2" key="1">
    <citation type="submission" date="2017-05" db="EMBL/GenBank/DDBJ databases">
        <title>High clonality and local adaptation shapes Vibrionaceae linages within an endangered oasis.</title>
        <authorList>
            <person name="Vazquez-Rosas-Landa M."/>
        </authorList>
    </citation>
    <scope>NUCLEOTIDE SEQUENCE [LARGE SCALE GENOMIC DNA]</scope>
    <source>
        <strain evidence="1 2">P46_P4S1P180</strain>
    </source>
</reference>
<name>A0A7X4W9D8_9GAMM</name>
<dbReference type="Proteomes" id="UP000465712">
    <property type="component" value="Unassembled WGS sequence"/>
</dbReference>
<evidence type="ECO:0000313" key="2">
    <source>
        <dbReference type="Proteomes" id="UP000465712"/>
    </source>
</evidence>
<dbReference type="EMBL" id="WXWW01000078">
    <property type="protein sequence ID" value="NAW64528.1"/>
    <property type="molecule type" value="Genomic_DNA"/>
</dbReference>
<accession>A0A7X4W9D8</accession>
<comment type="caution">
    <text evidence="1">The sequence shown here is derived from an EMBL/GenBank/DDBJ whole genome shotgun (WGS) entry which is preliminary data.</text>
</comment>
<dbReference type="RefSeq" id="WP_161443281.1">
    <property type="nucleotide sequence ID" value="NZ_WXWW01000078.1"/>
</dbReference>